<gene>
    <name evidence="4" type="ORF">BJ982_001484</name>
</gene>
<evidence type="ECO:0000313" key="4">
    <source>
        <dbReference type="EMBL" id="MBB4699940.1"/>
    </source>
</evidence>
<dbReference type="PANTHER" id="PTHR43004:SF3">
    <property type="entry name" value="P-HYDROXYBENZOATE HYDROXYLASE"/>
    <property type="match status" value="1"/>
</dbReference>
<dbReference type="SUPFAM" id="SSF54373">
    <property type="entry name" value="FAD-linked reductases, C-terminal domain"/>
    <property type="match status" value="1"/>
</dbReference>
<dbReference type="AlphaFoldDB" id="A0A7W7G8W1"/>
<dbReference type="Pfam" id="PF01494">
    <property type="entry name" value="FAD_binding_3"/>
    <property type="match status" value="1"/>
</dbReference>
<sequence>MRTQVGIVGAGPAGLLLSHLLHLQGIESVVLELRSRDYAEKRVRAGVLEQGTTDTLVEAGVGERLLREGLPHEGIELRFGGAGHRIAFEKLVPGHVITVYGQQEIVKDLIAARLAAGGDVRFEVDDVALHDIDSDRPYLTFGGERLDCDFIVGCDGFHGVSRPSIPPGVLTTYEREYPFAWLGVLAKVRPSADELIYARTERGFALHSMRSPEISRFYLQVSPDEDLAAWPDDRVWDELRTRLETVPGFTLTTGEILDKGVTPMRGFVAEPMQYGRLFLAGDAAHIVPPTGAKGLNLAVADVRVLTRALAHWYGTGSADLLDGYSRACLRRVWRAQHFSWWMTTLLHTFDTDDSYARRLQTSHLEYVTSSDAAARTLAENYVGLPYEPGD</sequence>
<dbReference type="SUPFAM" id="SSF51905">
    <property type="entry name" value="FAD/NAD(P)-binding domain"/>
    <property type="match status" value="1"/>
</dbReference>
<dbReference type="GO" id="GO:0071949">
    <property type="term" value="F:FAD binding"/>
    <property type="evidence" value="ECO:0007669"/>
    <property type="project" value="InterPro"/>
</dbReference>
<dbReference type="PANTHER" id="PTHR43004">
    <property type="entry name" value="TRK SYSTEM POTASSIUM UPTAKE PROTEIN"/>
    <property type="match status" value="1"/>
</dbReference>
<dbReference type="Gene3D" id="3.30.9.10">
    <property type="entry name" value="D-Amino Acid Oxidase, subunit A, domain 2"/>
    <property type="match status" value="1"/>
</dbReference>
<keyword evidence="1" id="KW-0285">Flavoprotein</keyword>
<dbReference type="NCBIfam" id="NF006091">
    <property type="entry name" value="PRK08243.1"/>
    <property type="match status" value="1"/>
</dbReference>
<proteinExistence type="predicted"/>
<evidence type="ECO:0000256" key="1">
    <source>
        <dbReference type="ARBA" id="ARBA00022630"/>
    </source>
</evidence>
<dbReference type="Proteomes" id="UP000542210">
    <property type="component" value="Unassembled WGS sequence"/>
</dbReference>
<evidence type="ECO:0000256" key="2">
    <source>
        <dbReference type="ARBA" id="ARBA00022827"/>
    </source>
</evidence>
<dbReference type="Gene3D" id="3.50.50.60">
    <property type="entry name" value="FAD/NAD(P)-binding domain"/>
    <property type="match status" value="1"/>
</dbReference>
<keyword evidence="5" id="KW-1185">Reference proteome</keyword>
<dbReference type="GO" id="GO:0018659">
    <property type="term" value="F:4-hydroxybenzoate 3-monooxygenase activity"/>
    <property type="evidence" value="ECO:0007669"/>
    <property type="project" value="UniProtKB-EC"/>
</dbReference>
<protein>
    <submittedName>
        <fullName evidence="4">p-hydroxybenzoate 3-monooxygenase</fullName>
        <ecNumber evidence="4">1.14.13.2</ecNumber>
    </submittedName>
</protein>
<organism evidence="4 5">
    <name type="scientific">Sphaerisporangium siamense</name>
    <dbReference type="NCBI Taxonomy" id="795645"/>
    <lineage>
        <taxon>Bacteria</taxon>
        <taxon>Bacillati</taxon>
        <taxon>Actinomycetota</taxon>
        <taxon>Actinomycetes</taxon>
        <taxon>Streptosporangiales</taxon>
        <taxon>Streptosporangiaceae</taxon>
        <taxon>Sphaerisporangium</taxon>
    </lineage>
</organism>
<comment type="caution">
    <text evidence="4">The sequence shown here is derived from an EMBL/GenBank/DDBJ whole genome shotgun (WGS) entry which is preliminary data.</text>
</comment>
<dbReference type="EMBL" id="JACHND010000001">
    <property type="protein sequence ID" value="MBB4699940.1"/>
    <property type="molecule type" value="Genomic_DNA"/>
</dbReference>
<dbReference type="EC" id="1.14.13.2" evidence="4"/>
<dbReference type="InterPro" id="IPR036188">
    <property type="entry name" value="FAD/NAD-bd_sf"/>
</dbReference>
<feature type="domain" description="FAD-binding" evidence="3">
    <location>
        <begin position="2"/>
        <end position="338"/>
    </location>
</feature>
<dbReference type="PRINTS" id="PR00420">
    <property type="entry name" value="RNGMNOXGNASE"/>
</dbReference>
<dbReference type="InterPro" id="IPR050641">
    <property type="entry name" value="RIFMO-like"/>
</dbReference>
<reference evidence="4 5" key="1">
    <citation type="submission" date="2020-08" db="EMBL/GenBank/DDBJ databases">
        <title>Sequencing the genomes of 1000 actinobacteria strains.</title>
        <authorList>
            <person name="Klenk H.-P."/>
        </authorList>
    </citation>
    <scope>NUCLEOTIDE SEQUENCE [LARGE SCALE GENOMIC DNA]</scope>
    <source>
        <strain evidence="4 5">DSM 45784</strain>
    </source>
</reference>
<name>A0A7W7G8W1_9ACTN</name>
<keyword evidence="2" id="KW-0274">FAD</keyword>
<accession>A0A7W7G8W1</accession>
<keyword evidence="4" id="KW-0503">Monooxygenase</keyword>
<dbReference type="InterPro" id="IPR002938">
    <property type="entry name" value="FAD-bd"/>
</dbReference>
<dbReference type="RefSeq" id="WP_184877775.1">
    <property type="nucleotide sequence ID" value="NZ_BOOV01000010.1"/>
</dbReference>
<keyword evidence="4" id="KW-0560">Oxidoreductase</keyword>
<evidence type="ECO:0000259" key="3">
    <source>
        <dbReference type="Pfam" id="PF01494"/>
    </source>
</evidence>
<evidence type="ECO:0000313" key="5">
    <source>
        <dbReference type="Proteomes" id="UP000542210"/>
    </source>
</evidence>